<feature type="non-terminal residue" evidence="1">
    <location>
        <position position="27"/>
    </location>
</feature>
<name>A0A3B1CJC3_9ZZZZ</name>
<dbReference type="AlphaFoldDB" id="A0A3B1CJC3"/>
<dbReference type="SUPFAM" id="SSF51735">
    <property type="entry name" value="NAD(P)-binding Rossmann-fold domains"/>
    <property type="match status" value="1"/>
</dbReference>
<reference evidence="1" key="1">
    <citation type="submission" date="2018-06" db="EMBL/GenBank/DDBJ databases">
        <authorList>
            <person name="Zhirakovskaya E."/>
        </authorList>
    </citation>
    <scope>NUCLEOTIDE SEQUENCE</scope>
</reference>
<protein>
    <submittedName>
        <fullName evidence="1">Uncharacterized protein</fullName>
    </submittedName>
</protein>
<dbReference type="Gene3D" id="3.40.50.720">
    <property type="entry name" value="NAD(P)-binding Rossmann-like Domain"/>
    <property type="match status" value="1"/>
</dbReference>
<organism evidence="1">
    <name type="scientific">hydrothermal vent metagenome</name>
    <dbReference type="NCBI Taxonomy" id="652676"/>
    <lineage>
        <taxon>unclassified sequences</taxon>
        <taxon>metagenomes</taxon>
        <taxon>ecological metagenomes</taxon>
    </lineage>
</organism>
<dbReference type="EMBL" id="UOGI01000078">
    <property type="protein sequence ID" value="VAX30576.1"/>
    <property type="molecule type" value="Genomic_DNA"/>
</dbReference>
<evidence type="ECO:0000313" key="1">
    <source>
        <dbReference type="EMBL" id="VAX30576.1"/>
    </source>
</evidence>
<gene>
    <name evidence="1" type="ORF">MNBD_NITROSPIRAE03-918</name>
</gene>
<sequence length="27" mass="2979">MIFIAGATGFVGRHLIRSLSSGEFRVR</sequence>
<proteinExistence type="predicted"/>
<accession>A0A3B1CJC3</accession>
<dbReference type="InterPro" id="IPR036291">
    <property type="entry name" value="NAD(P)-bd_dom_sf"/>
</dbReference>